<dbReference type="InterPro" id="IPR029063">
    <property type="entry name" value="SAM-dependent_MTases_sf"/>
</dbReference>
<feature type="domain" description="NAD-dependent epimerase/dehydratase" evidence="2">
    <location>
        <begin position="72"/>
        <end position="282"/>
    </location>
</feature>
<dbReference type="AlphaFoldDB" id="A0A815ETN6"/>
<keyword evidence="1" id="KW-0812">Transmembrane</keyword>
<feature type="transmembrane region" description="Helical" evidence="1">
    <location>
        <begin position="21"/>
        <end position="40"/>
    </location>
</feature>
<dbReference type="EMBL" id="CAJNRE010020372">
    <property type="protein sequence ID" value="CAF2228907.1"/>
    <property type="molecule type" value="Genomic_DNA"/>
</dbReference>
<dbReference type="EMBL" id="CAJNOW010001411">
    <property type="protein sequence ID" value="CAF1314656.1"/>
    <property type="molecule type" value="Genomic_DNA"/>
</dbReference>
<dbReference type="Pfam" id="PF08421">
    <property type="entry name" value="Methyltransf_13"/>
    <property type="match status" value="1"/>
</dbReference>
<dbReference type="Gene3D" id="3.40.50.150">
    <property type="entry name" value="Vaccinia Virus protein VP39"/>
    <property type="match status" value="1"/>
</dbReference>
<dbReference type="Proteomes" id="UP000663824">
    <property type="component" value="Unassembled WGS sequence"/>
</dbReference>
<dbReference type="PANTHER" id="PTHR43861:SF5">
    <property type="entry name" value="BLL5978 PROTEIN"/>
    <property type="match status" value="1"/>
</dbReference>
<evidence type="ECO:0000259" key="3">
    <source>
        <dbReference type="Pfam" id="PF08421"/>
    </source>
</evidence>
<comment type="caution">
    <text evidence="5">The sequence shown here is derived from an EMBL/GenBank/DDBJ whole genome shotgun (WGS) entry which is preliminary data.</text>
</comment>
<accession>A0A815ETN6</accession>
<dbReference type="Gene3D" id="3.40.50.720">
    <property type="entry name" value="NAD(P)-binding Rossmann-like Domain"/>
    <property type="match status" value="2"/>
</dbReference>
<dbReference type="Gene3D" id="6.20.50.110">
    <property type="entry name" value="Methyltransferase, zinc-binding domain"/>
    <property type="match status" value="1"/>
</dbReference>
<proteinExistence type="predicted"/>
<keyword evidence="1" id="KW-1133">Transmembrane helix</keyword>
<evidence type="ECO:0000259" key="4">
    <source>
        <dbReference type="Pfam" id="PF08484"/>
    </source>
</evidence>
<dbReference type="Pfam" id="PF08484">
    <property type="entry name" value="Methyltransf_14"/>
    <property type="match status" value="1"/>
</dbReference>
<name>A0A815ETN6_9BILA</name>
<dbReference type="PANTHER" id="PTHR43861">
    <property type="entry name" value="TRANS-ACONITATE 2-METHYLTRANSFERASE-RELATED"/>
    <property type="match status" value="1"/>
</dbReference>
<dbReference type="Pfam" id="PF13489">
    <property type="entry name" value="Methyltransf_23"/>
    <property type="match status" value="1"/>
</dbReference>
<feature type="domain" description="Methyltransferase putative zinc binding" evidence="3">
    <location>
        <begin position="375"/>
        <end position="436"/>
    </location>
</feature>
<dbReference type="Pfam" id="PF01370">
    <property type="entry name" value="Epimerase"/>
    <property type="match status" value="1"/>
</dbReference>
<dbReference type="Proteomes" id="UP000663834">
    <property type="component" value="Unassembled WGS sequence"/>
</dbReference>
<dbReference type="SUPFAM" id="SSF53335">
    <property type="entry name" value="S-adenosyl-L-methionine-dependent methyltransferases"/>
    <property type="match status" value="1"/>
</dbReference>
<dbReference type="InterPro" id="IPR013630">
    <property type="entry name" value="Methyltransf_Zn-bd_dom_put"/>
</dbReference>
<evidence type="ECO:0000313" key="5">
    <source>
        <dbReference type="EMBL" id="CAF1314656.1"/>
    </source>
</evidence>
<dbReference type="InterPro" id="IPR036291">
    <property type="entry name" value="NAD(P)-bd_dom_sf"/>
</dbReference>
<evidence type="ECO:0000256" key="1">
    <source>
        <dbReference type="SAM" id="Phobius"/>
    </source>
</evidence>
<gene>
    <name evidence="5" type="ORF">KQP761_LOCUS5426</name>
    <name evidence="6" type="ORF">MBJ925_LOCUS36779</name>
</gene>
<feature type="domain" description="C-methyltransferase" evidence="4">
    <location>
        <begin position="637"/>
        <end position="782"/>
    </location>
</feature>
<organism evidence="5 7">
    <name type="scientific">Rotaria magnacalcarata</name>
    <dbReference type="NCBI Taxonomy" id="392030"/>
    <lineage>
        <taxon>Eukaryota</taxon>
        <taxon>Metazoa</taxon>
        <taxon>Spiralia</taxon>
        <taxon>Gnathifera</taxon>
        <taxon>Rotifera</taxon>
        <taxon>Eurotatoria</taxon>
        <taxon>Bdelloidea</taxon>
        <taxon>Philodinida</taxon>
        <taxon>Philodinidae</taxon>
        <taxon>Rotaria</taxon>
    </lineage>
</organism>
<dbReference type="InterPro" id="IPR038576">
    <property type="entry name" value="Methyltransf_Zn-bd_dom_put_sf"/>
</dbReference>
<protein>
    <submittedName>
        <fullName evidence="5">Uncharacterized protein</fullName>
    </submittedName>
</protein>
<dbReference type="SUPFAM" id="SSF51735">
    <property type="entry name" value="NAD(P)-binding Rossmann-fold domains"/>
    <property type="match status" value="1"/>
</dbReference>
<evidence type="ECO:0000259" key="2">
    <source>
        <dbReference type="Pfam" id="PF01370"/>
    </source>
</evidence>
<evidence type="ECO:0000313" key="7">
    <source>
        <dbReference type="Proteomes" id="UP000663834"/>
    </source>
</evidence>
<dbReference type="OrthoDB" id="10048643at2759"/>
<dbReference type="InterPro" id="IPR001509">
    <property type="entry name" value="Epimerase_deHydtase"/>
</dbReference>
<keyword evidence="1" id="KW-0472">Membrane</keyword>
<reference evidence="5" key="1">
    <citation type="submission" date="2021-02" db="EMBL/GenBank/DDBJ databases">
        <authorList>
            <person name="Nowell W R."/>
        </authorList>
    </citation>
    <scope>NUCLEOTIDE SEQUENCE</scope>
</reference>
<sequence length="1091" mass="124702">MNPYHLFILGKEKQFNRMTKHSRIILAVIVSIFIGIAYHINAFPTIIRKSHSSLVERNLLSDFKQSSSLLKIAIIGSSGYIGSRLLHYLQERENLKVVGYDRIYAEQASHEISAKDLQKFQVVIYLGGLTDRILCRDHPKDAEKENVKDIYDLAIRMLPSQILIFASTSEVAEGFGSIPLNETTPVQSHLFDTYVNSMMRREDTLQKLSLESDFAPRMIGLRLGIVIGLSSSQRVDLGHIFHVCQAFLGGKLYIDYPEAYQSFLTMEDLLRAINIMLKRKKTAKRFDLFHLESFSVSISKMANAIASRLGARVIISNYSMNKFSRGFSLNTTKFRSTYRFVFNGNQNQLISMLIENVPRLCVGRQSRVDNDSVPCVVCGSREMHTVLDLFSQPLANDFRKQSDDALKCERFPLRLVRCPKCYHTQLSYIVDRAYLFSHYLYQSGTSKSIQIYFAWLAEKIITESSKANGTILEIASNDGTQLTEFAKRGWKTVGVDPAKNLADLARAKGHTVHVGFWGADKFPHLPSPETLDAIVAQNVAAHVGNPVEFMRACVAVMGTRTKLYIQTSQCEMYETGQFDTVYHEHISFFTAHSFKKMASLAGLQIVNFEITPIHGRSCLVTFQRIKLLNNTLTLSNSDLAPSLMVAIQKERNLGLTDAWFYVKYQAQAHFMRQWIVHQLTNLYAQGHVVIGYGAAAKGMVLLHSLLEMKSKTWLFSYIIDDAPLKQNTYCPGTSIPVRPTTELSKHNVTQPLTIVILAWNFWEEIVSRIQIEILKKGIKNVFVMLPFPEQQLIQINSNSNTIVTKNAFKLLSWPLPFPSVRRPVLLISHLYNETTLLPSWIRHHAPMFDRAILINYDTTNRSLKIVQNEAPNTWKVISSQHGNSDSQGISEAIRSYGKIYAKAWKIVLTIDELLVHTNPREMLAETERTSDVMALRFPLLTMIRSSSIPFDDFTSILNHHTLYIANLSIVDKHDSLIEAYRCIHRHPDAGCTDDQHNIKKNDWQWAPLGFIANYRYTISFRHTKDQSQTFPYEIADSPNTQERLQHNFDLAQFTQNKKKIRSLRVDDLQNVETTNDALRRAHRLWREMTNH</sequence>
<dbReference type="InterPro" id="IPR013691">
    <property type="entry name" value="MeTrfase_14"/>
</dbReference>
<evidence type="ECO:0000313" key="6">
    <source>
        <dbReference type="EMBL" id="CAF2228907.1"/>
    </source>
</evidence>